<dbReference type="RefSeq" id="WP_042156894.1">
    <property type="nucleotide sequence ID" value="NZ_CM002803.1"/>
</dbReference>
<dbReference type="eggNOG" id="ENOG5032ZUI">
    <property type="taxonomic scope" value="Bacteria"/>
</dbReference>
<protein>
    <submittedName>
        <fullName evidence="1">Uncharacterized protein</fullName>
    </submittedName>
</protein>
<gene>
    <name evidence="1" type="ORF">A19Y_4651</name>
</gene>
<name>A0A073CLW0_PLAA1</name>
<sequence>MPAYNEVLTQVKSLTVTEQLRLLNDLKGMVEQGIKVDDDEIISIEDINESEVALQDYLAGRDSGKSLEDIEIELFGGQLD</sequence>
<accession>A0A073CLW0</accession>
<evidence type="ECO:0000313" key="2">
    <source>
        <dbReference type="Proteomes" id="UP000027395"/>
    </source>
</evidence>
<dbReference type="EMBL" id="CM002803">
    <property type="protein sequence ID" value="KEI69274.1"/>
    <property type="molecule type" value="Genomic_DNA"/>
</dbReference>
<evidence type="ECO:0000313" key="1">
    <source>
        <dbReference type="EMBL" id="KEI69274.1"/>
    </source>
</evidence>
<proteinExistence type="predicted"/>
<dbReference type="HOGENOM" id="CLU_2586345_0_0_3"/>
<reference evidence="1 2" key="1">
    <citation type="journal article" date="2014" name="Appl. Environ. Microbiol.">
        <title>Elucidation of insertion elements encoded on plasmids and in vitro construction of shuttle vectors from the toxic cyanobacterium Planktothrix.</title>
        <authorList>
            <person name="Christiansen G."/>
            <person name="Goesmann A."/>
            <person name="Kurmayer R."/>
        </authorList>
    </citation>
    <scope>NUCLEOTIDE SEQUENCE [LARGE SCALE GENOMIC DNA]</scope>
    <source>
        <strain evidence="1 2">NIVA-CYA 126/8</strain>
    </source>
</reference>
<dbReference type="STRING" id="388467.A19Y_4651"/>
<organism evidence="1 2">
    <name type="scientific">Planktothrix agardhii (strain NIVA-CYA 126/8)</name>
    <dbReference type="NCBI Taxonomy" id="388467"/>
    <lineage>
        <taxon>Bacteria</taxon>
        <taxon>Bacillati</taxon>
        <taxon>Cyanobacteriota</taxon>
        <taxon>Cyanophyceae</taxon>
        <taxon>Oscillatoriophycideae</taxon>
        <taxon>Oscillatoriales</taxon>
        <taxon>Microcoleaceae</taxon>
        <taxon>Planktothrix</taxon>
    </lineage>
</organism>
<keyword evidence="2" id="KW-1185">Reference proteome</keyword>
<dbReference type="AlphaFoldDB" id="A0A073CLW0"/>
<dbReference type="PATRIC" id="fig|388467.6.peg.4590"/>
<dbReference type="Proteomes" id="UP000027395">
    <property type="component" value="Chromosome"/>
</dbReference>